<sequence>MVADIDIESEKLKKVGKARFDLYGMLRLLRLRQYGGRIHYLPAERKKQPENGAGDAAQETRREKAEFMIGDQDEREQEEVSPEMVETSKSPTSRWKAVGASQLKQHGGGVHRPSPLGQNAIKMNEDVQEGREQDVDDAARMPSLHATNKYIEFKPLSNISVPVNRTEDLGPKWKTIEGPFVSVNAVNLPWLSNSFMVSEFASLNDGAFDLVYAKGVGKWVLMSYLIDSTRGGFMNQNGIFHEKIQALIVEPSGTRGIGTANTTNTPSSRPATAKKGNRLSKLFSRNSVASINNVQDHKSNGDAQQDSSVEGSNGSKKGLFSFDGEPSTVGALKIQVIKQPLQIITSPWFIDTKYLTSQAQARSRNRSHHKKASAANNDYSISVNKLENSFGNEESSIYGNSPSVSGIWSGDGHARGGPGASDSIFNDEFHGSSYHSNHFGHYNDSRDALINSPISRSGSYISLQ</sequence>
<comment type="caution">
    <text evidence="2">The sequence shown here is derived from an EMBL/GenBank/DDBJ whole genome shotgun (WGS) entry which is preliminary data.</text>
</comment>
<dbReference type="GO" id="GO:0016020">
    <property type="term" value="C:membrane"/>
    <property type="evidence" value="ECO:0007669"/>
    <property type="project" value="TreeGrafter"/>
</dbReference>
<dbReference type="Gene3D" id="2.60.200.40">
    <property type="match status" value="1"/>
</dbReference>
<dbReference type="GO" id="GO:0005737">
    <property type="term" value="C:cytoplasm"/>
    <property type="evidence" value="ECO:0007669"/>
    <property type="project" value="TreeGrafter"/>
</dbReference>
<evidence type="ECO:0000313" key="2">
    <source>
        <dbReference type="EMBL" id="OMH85524.1"/>
    </source>
</evidence>
<dbReference type="PANTHER" id="PTHR12358">
    <property type="entry name" value="SPHINGOSINE KINASE"/>
    <property type="match status" value="1"/>
</dbReference>
<feature type="compositionally biased region" description="Acidic residues" evidence="1">
    <location>
        <begin position="71"/>
        <end position="81"/>
    </location>
</feature>
<keyword evidence="2" id="KW-0418">Kinase</keyword>
<dbReference type="GO" id="GO:0001727">
    <property type="term" value="F:lipid kinase activity"/>
    <property type="evidence" value="ECO:0007669"/>
    <property type="project" value="TreeGrafter"/>
</dbReference>
<feature type="region of interest" description="Disordered" evidence="1">
    <location>
        <begin position="255"/>
        <end position="276"/>
    </location>
</feature>
<dbReference type="InterPro" id="IPR050187">
    <property type="entry name" value="Lipid_Phosphate_FormReg"/>
</dbReference>
<protein>
    <submittedName>
        <fullName evidence="2">Sphingosine kinase A</fullName>
    </submittedName>
</protein>
<feature type="region of interest" description="Disordered" evidence="1">
    <location>
        <begin position="293"/>
        <end position="320"/>
    </location>
</feature>
<dbReference type="EMBL" id="LSSK01000073">
    <property type="protein sequence ID" value="OMH85524.1"/>
    <property type="molecule type" value="Genomic_DNA"/>
</dbReference>
<organism evidence="2 3">
    <name type="scientific">Zancudomyces culisetae</name>
    <name type="common">Gut fungus</name>
    <name type="synonym">Smittium culisetae</name>
    <dbReference type="NCBI Taxonomy" id="1213189"/>
    <lineage>
        <taxon>Eukaryota</taxon>
        <taxon>Fungi</taxon>
        <taxon>Fungi incertae sedis</taxon>
        <taxon>Zoopagomycota</taxon>
        <taxon>Kickxellomycotina</taxon>
        <taxon>Harpellomycetes</taxon>
        <taxon>Harpellales</taxon>
        <taxon>Legeriomycetaceae</taxon>
        <taxon>Zancudomyces</taxon>
    </lineage>
</organism>
<accession>A0A1R1PX63</accession>
<dbReference type="PANTHER" id="PTHR12358:SF31">
    <property type="entry name" value="ACYLGLYCEROL KINASE, MITOCHONDRIAL"/>
    <property type="match status" value="1"/>
</dbReference>
<keyword evidence="3" id="KW-1185">Reference proteome</keyword>
<feature type="compositionally biased region" description="Polar residues" evidence="1">
    <location>
        <begin position="259"/>
        <end position="270"/>
    </location>
</feature>
<dbReference type="GO" id="GO:0046512">
    <property type="term" value="P:sphingosine biosynthetic process"/>
    <property type="evidence" value="ECO:0007669"/>
    <property type="project" value="TreeGrafter"/>
</dbReference>
<evidence type="ECO:0000313" key="3">
    <source>
        <dbReference type="Proteomes" id="UP000188320"/>
    </source>
</evidence>
<dbReference type="AlphaFoldDB" id="A0A1R1PX63"/>
<dbReference type="Proteomes" id="UP000188320">
    <property type="component" value="Unassembled WGS sequence"/>
</dbReference>
<reference evidence="3" key="1">
    <citation type="submission" date="2017-01" db="EMBL/GenBank/DDBJ databases">
        <authorList>
            <person name="Wang Y."/>
            <person name="White M."/>
            <person name="Kvist S."/>
            <person name="Moncalvo J.-M."/>
        </authorList>
    </citation>
    <scope>NUCLEOTIDE SEQUENCE [LARGE SCALE GENOMIC DNA]</scope>
    <source>
        <strain evidence="3">COL-18-3</strain>
    </source>
</reference>
<gene>
    <name evidence="2" type="ORF">AX774_g913</name>
</gene>
<dbReference type="OrthoDB" id="3853857at2759"/>
<name>A0A1R1PX63_ZANCU</name>
<dbReference type="InterPro" id="IPR016064">
    <property type="entry name" value="NAD/diacylglycerol_kinase_sf"/>
</dbReference>
<keyword evidence="2" id="KW-0808">Transferase</keyword>
<evidence type="ECO:0000256" key="1">
    <source>
        <dbReference type="SAM" id="MobiDB-lite"/>
    </source>
</evidence>
<dbReference type="SUPFAM" id="SSF111331">
    <property type="entry name" value="NAD kinase/diacylglycerol kinase-like"/>
    <property type="match status" value="1"/>
</dbReference>
<dbReference type="GO" id="GO:0016773">
    <property type="term" value="F:phosphotransferase activity, alcohol group as acceptor"/>
    <property type="evidence" value="ECO:0007669"/>
    <property type="project" value="UniProtKB-ARBA"/>
</dbReference>
<feature type="compositionally biased region" description="Polar residues" evidence="1">
    <location>
        <begin position="301"/>
        <end position="315"/>
    </location>
</feature>
<proteinExistence type="predicted"/>
<feature type="region of interest" description="Disordered" evidence="1">
    <location>
        <begin position="68"/>
        <end position="95"/>
    </location>
</feature>